<dbReference type="Proteomes" id="UP001055159">
    <property type="component" value="Plasmid unnamed"/>
</dbReference>
<evidence type="ECO:0000313" key="2">
    <source>
        <dbReference type="EMBL" id="ULP40016.1"/>
    </source>
</evidence>
<keyword evidence="2" id="KW-0614">Plasmid</keyword>
<dbReference type="AlphaFoldDB" id="A0A9X2YGA5"/>
<reference evidence="1" key="1">
    <citation type="submission" date="2020-07" db="EMBL/GenBank/DDBJ databases">
        <authorList>
            <person name="Pettersson B.M.F."/>
            <person name="Behra P.R.K."/>
            <person name="Ramesh M."/>
            <person name="Das S."/>
            <person name="Dasgupta S."/>
            <person name="Kirsebom L.A."/>
        </authorList>
    </citation>
    <scope>NUCLEOTIDE SEQUENCE</scope>
    <source>
        <strain evidence="1">DSM 45406</strain>
    </source>
</reference>
<name>A0A9X2YGA5_9MYCO</name>
<dbReference type="EMBL" id="CP092428">
    <property type="protein sequence ID" value="ULP40016.1"/>
    <property type="molecule type" value="Genomic_DNA"/>
</dbReference>
<gene>
    <name evidence="1" type="ORF">H7H73_26895</name>
    <name evidence="2" type="ORF">MJO55_28130</name>
</gene>
<dbReference type="RefSeq" id="WP_239736444.1">
    <property type="nucleotide sequence ID" value="NZ_CP092428.2"/>
</dbReference>
<organism evidence="1 4">
    <name type="scientific">Mycolicibacterium rufum</name>
    <dbReference type="NCBI Taxonomy" id="318424"/>
    <lineage>
        <taxon>Bacteria</taxon>
        <taxon>Bacillati</taxon>
        <taxon>Actinomycetota</taxon>
        <taxon>Actinomycetes</taxon>
        <taxon>Mycobacteriales</taxon>
        <taxon>Mycobacteriaceae</taxon>
        <taxon>Mycolicibacterium</taxon>
    </lineage>
</organism>
<keyword evidence="3" id="KW-1185">Reference proteome</keyword>
<reference evidence="2" key="3">
    <citation type="submission" date="2022-08" db="EMBL/GenBank/DDBJ databases">
        <title>Whole genome sequencing of non-tuberculosis mycobacteria type-strains.</title>
        <authorList>
            <person name="Igarashi Y."/>
            <person name="Osugi A."/>
            <person name="Mitarai S."/>
        </authorList>
    </citation>
    <scope>NUCLEOTIDE SEQUENCE</scope>
    <source>
        <strain evidence="2">JCM 16372</strain>
        <plasmid evidence="2">unnamed</plasmid>
    </source>
</reference>
<accession>A0A9X2YGA5</accession>
<dbReference type="Proteomes" id="UP001140272">
    <property type="component" value="Unassembled WGS sequence"/>
</dbReference>
<reference evidence="1" key="2">
    <citation type="journal article" date="2022" name="BMC Genomics">
        <title>Comparative genome analysis of mycobacteria focusing on tRNA and non-coding RNA.</title>
        <authorList>
            <person name="Behra P.R.K."/>
            <person name="Pettersson B.M.F."/>
            <person name="Ramesh M."/>
            <person name="Das S."/>
            <person name="Dasgupta S."/>
            <person name="Kirsebom L.A."/>
        </authorList>
    </citation>
    <scope>NUCLEOTIDE SEQUENCE</scope>
    <source>
        <strain evidence="1">DSM 45406</strain>
    </source>
</reference>
<evidence type="ECO:0000313" key="4">
    <source>
        <dbReference type="Proteomes" id="UP001140272"/>
    </source>
</evidence>
<dbReference type="EMBL" id="JACKRN010000864">
    <property type="protein sequence ID" value="MCV7073402.1"/>
    <property type="molecule type" value="Genomic_DNA"/>
</dbReference>
<evidence type="ECO:0000313" key="3">
    <source>
        <dbReference type="Proteomes" id="UP001055159"/>
    </source>
</evidence>
<evidence type="ECO:0000313" key="1">
    <source>
        <dbReference type="EMBL" id="MCV7073402.1"/>
    </source>
</evidence>
<geneLocation type="plasmid" evidence="2 3">
    <name>unnamed</name>
</geneLocation>
<proteinExistence type="predicted"/>
<sequence>MESALMRALVAAGGEPSMRCLTWLVEGGRPVMGVNLDLAWQPAGTPL</sequence>
<protein>
    <submittedName>
        <fullName evidence="1">Uncharacterized protein</fullName>
    </submittedName>
</protein>